<dbReference type="FunFam" id="2.40.30.20:FF:000006">
    <property type="entry name" value="Riboflavin synthase, alpha subunit"/>
    <property type="match status" value="1"/>
</dbReference>
<evidence type="ECO:0000313" key="6">
    <source>
        <dbReference type="Proteomes" id="UP001176521"/>
    </source>
</evidence>
<reference evidence="5" key="1">
    <citation type="journal article" date="2023" name="PhytoFront">
        <title>Draft Genome Resources of Seven Strains of Tilletia horrida, Causal Agent of Kernel Smut of Rice.</title>
        <authorList>
            <person name="Khanal S."/>
            <person name="Antony Babu S."/>
            <person name="Zhou X.G."/>
        </authorList>
    </citation>
    <scope>NUCLEOTIDE SEQUENCE</scope>
    <source>
        <strain evidence="5">TX3</strain>
    </source>
</reference>
<dbReference type="Proteomes" id="UP001176521">
    <property type="component" value="Unassembled WGS sequence"/>
</dbReference>
<evidence type="ECO:0000256" key="2">
    <source>
        <dbReference type="PROSITE-ProRule" id="PRU00524"/>
    </source>
</evidence>
<dbReference type="EMBL" id="JAPDMQ010000019">
    <property type="protein sequence ID" value="KAK0540102.1"/>
    <property type="molecule type" value="Genomic_DNA"/>
</dbReference>
<dbReference type="InterPro" id="IPR001783">
    <property type="entry name" value="Lumazine-bd"/>
</dbReference>
<dbReference type="InterPro" id="IPR017938">
    <property type="entry name" value="Riboflavin_synthase-like_b-brl"/>
</dbReference>
<name>A0AAN6GH45_9BASI</name>
<feature type="repeat" description="Lumazine-binding" evidence="2">
    <location>
        <begin position="108"/>
        <end position="240"/>
    </location>
</feature>
<evidence type="ECO:0000313" key="5">
    <source>
        <dbReference type="EMBL" id="KAK0540102.1"/>
    </source>
</evidence>
<dbReference type="PROSITE" id="PS51177">
    <property type="entry name" value="LUMAZINE_BIND"/>
    <property type="match status" value="2"/>
</dbReference>
<protein>
    <submittedName>
        <fullName evidence="5">Riboflavin synthase alpha chain</fullName>
        <ecNumber evidence="5">2.5.1.9</ecNumber>
    </submittedName>
</protein>
<dbReference type="CDD" id="cd00402">
    <property type="entry name" value="Riboflavin_synthase_like"/>
    <property type="match status" value="1"/>
</dbReference>
<dbReference type="EC" id="2.5.1.9" evidence="5"/>
<keyword evidence="1" id="KW-0677">Repeat</keyword>
<dbReference type="PANTHER" id="PTHR21098:SF0">
    <property type="entry name" value="RIBOFLAVIN SYNTHASE"/>
    <property type="match status" value="1"/>
</dbReference>
<evidence type="ECO:0000256" key="1">
    <source>
        <dbReference type="ARBA" id="ARBA00022737"/>
    </source>
</evidence>
<dbReference type="AlphaFoldDB" id="A0AAN6GH45"/>
<dbReference type="GO" id="GO:0004746">
    <property type="term" value="F:riboflavin synthase activity"/>
    <property type="evidence" value="ECO:0007669"/>
    <property type="project" value="UniProtKB-EC"/>
</dbReference>
<keyword evidence="6" id="KW-1185">Reference proteome</keyword>
<keyword evidence="5" id="KW-0808">Transferase</keyword>
<dbReference type="Pfam" id="PF00677">
    <property type="entry name" value="Lum_binding"/>
    <property type="match status" value="2"/>
</dbReference>
<feature type="domain" description="Lumazine-binding" evidence="4">
    <location>
        <begin position="1"/>
        <end position="107"/>
    </location>
</feature>
<dbReference type="GO" id="GO:0009231">
    <property type="term" value="P:riboflavin biosynthetic process"/>
    <property type="evidence" value="ECO:0007669"/>
    <property type="project" value="TreeGrafter"/>
</dbReference>
<dbReference type="Gene3D" id="2.40.30.20">
    <property type="match status" value="2"/>
</dbReference>
<organism evidence="5 6">
    <name type="scientific">Tilletia horrida</name>
    <dbReference type="NCBI Taxonomy" id="155126"/>
    <lineage>
        <taxon>Eukaryota</taxon>
        <taxon>Fungi</taxon>
        <taxon>Dikarya</taxon>
        <taxon>Basidiomycota</taxon>
        <taxon>Ustilaginomycotina</taxon>
        <taxon>Exobasidiomycetes</taxon>
        <taxon>Tilletiales</taxon>
        <taxon>Tilletiaceae</taxon>
        <taxon>Tilletia</taxon>
    </lineage>
</organism>
<dbReference type="InterPro" id="IPR023366">
    <property type="entry name" value="ATP_synth_asu-like_sf"/>
</dbReference>
<comment type="caution">
    <text evidence="5">The sequence shown here is derived from an EMBL/GenBank/DDBJ whole genome shotgun (WGS) entry which is preliminary data.</text>
</comment>
<dbReference type="NCBIfam" id="TIGR00187">
    <property type="entry name" value="ribE"/>
    <property type="match status" value="1"/>
</dbReference>
<dbReference type="InterPro" id="IPR026017">
    <property type="entry name" value="Lumazine-bd_dom"/>
</dbReference>
<feature type="repeat" description="Lumazine-binding" evidence="2">
    <location>
        <begin position="1"/>
        <end position="107"/>
    </location>
</feature>
<evidence type="ECO:0000256" key="3">
    <source>
        <dbReference type="SAM" id="MobiDB-lite"/>
    </source>
</evidence>
<proteinExistence type="predicted"/>
<dbReference type="NCBIfam" id="NF006767">
    <property type="entry name" value="PRK09289.1"/>
    <property type="match status" value="1"/>
</dbReference>
<accession>A0AAN6GH45</accession>
<dbReference type="SUPFAM" id="SSF63380">
    <property type="entry name" value="Riboflavin synthase domain-like"/>
    <property type="match status" value="2"/>
</dbReference>
<gene>
    <name evidence="5" type="primary">RIB5</name>
    <name evidence="5" type="ORF">OC842_000676</name>
</gene>
<feature type="region of interest" description="Disordered" evidence="3">
    <location>
        <begin position="249"/>
        <end position="280"/>
    </location>
</feature>
<feature type="domain" description="Lumazine-binding" evidence="4">
    <location>
        <begin position="108"/>
        <end position="240"/>
    </location>
</feature>
<dbReference type="PANTHER" id="PTHR21098">
    <property type="entry name" value="RIBOFLAVIN SYNTHASE ALPHA CHAIN"/>
    <property type="match status" value="1"/>
</dbReference>
<sequence>MFTGIVELLAPVIAVEPLDSTKAGGGGYSLTLGDCAQILDDCHIGDSIAVNGTCLTVTEFDPTSKGGFFKVGIAPETLKKTNLGLLKVGHKVNCERAMSAKTRFGGHIVQGHVDTTAIIRSVVPNGNALTLTLRLSYLPDVLPLPSSLSPYIIPKGFITLDGASLTLIDVSPPSGGALQDHPGETTAEAGGVRYPERETVEFSVMLIKHTQEVIGLSKKMPGASVNVELDMVGKYVYRAVAIANLEQSNGSGSGAGSNGSSAGLQTTVDGYKARLQGGSA</sequence>
<evidence type="ECO:0000259" key="4">
    <source>
        <dbReference type="PROSITE" id="PS51177"/>
    </source>
</evidence>